<dbReference type="SUPFAM" id="SSF47203">
    <property type="entry name" value="Acyl-CoA dehydrogenase C-terminal domain-like"/>
    <property type="match status" value="1"/>
</dbReference>
<dbReference type="AlphaFoldDB" id="A0A1B0D8Z2"/>
<dbReference type="EnsemblMetazoa" id="PPAI004104-RA">
    <property type="protein sequence ID" value="PPAI004104-PA"/>
    <property type="gene ID" value="PPAI004104"/>
</dbReference>
<dbReference type="InterPro" id="IPR036250">
    <property type="entry name" value="AcylCo_DH-like_C"/>
</dbReference>
<dbReference type="GO" id="GO:0005739">
    <property type="term" value="C:mitochondrion"/>
    <property type="evidence" value="ECO:0007669"/>
    <property type="project" value="TreeGrafter"/>
</dbReference>
<feature type="domain" description="Acyl-CoA dehydrogenase/oxidase C-terminal" evidence="2">
    <location>
        <begin position="3"/>
        <end position="91"/>
    </location>
</feature>
<dbReference type="PANTHER" id="PTHR43884">
    <property type="entry name" value="ACYL-COA DEHYDROGENASE"/>
    <property type="match status" value="1"/>
</dbReference>
<evidence type="ECO:0000259" key="2">
    <source>
        <dbReference type="Pfam" id="PF00441"/>
    </source>
</evidence>
<dbReference type="VEuPathDB" id="VectorBase:PPAI004104"/>
<dbReference type="InterPro" id="IPR009075">
    <property type="entry name" value="AcylCo_DH/oxidase_C"/>
</dbReference>
<dbReference type="EMBL" id="AJVK01027962">
    <property type="status" value="NOT_ANNOTATED_CDS"/>
    <property type="molecule type" value="Genomic_DNA"/>
</dbReference>
<dbReference type="VEuPathDB" id="VectorBase:PPAPM1_001931"/>
<evidence type="ECO:0000313" key="4">
    <source>
        <dbReference type="Proteomes" id="UP000092462"/>
    </source>
</evidence>
<dbReference type="Gene3D" id="1.20.140.10">
    <property type="entry name" value="Butyryl-CoA Dehydrogenase, subunit A, domain 3"/>
    <property type="match status" value="1"/>
</dbReference>
<dbReference type="GO" id="GO:0046359">
    <property type="term" value="P:butyrate catabolic process"/>
    <property type="evidence" value="ECO:0007669"/>
    <property type="project" value="TreeGrafter"/>
</dbReference>
<organism evidence="3 4">
    <name type="scientific">Phlebotomus papatasi</name>
    <name type="common">Sandfly</name>
    <dbReference type="NCBI Taxonomy" id="29031"/>
    <lineage>
        <taxon>Eukaryota</taxon>
        <taxon>Metazoa</taxon>
        <taxon>Ecdysozoa</taxon>
        <taxon>Arthropoda</taxon>
        <taxon>Hexapoda</taxon>
        <taxon>Insecta</taxon>
        <taxon>Pterygota</taxon>
        <taxon>Neoptera</taxon>
        <taxon>Endopterygota</taxon>
        <taxon>Diptera</taxon>
        <taxon>Nematocera</taxon>
        <taxon>Psychodoidea</taxon>
        <taxon>Psychodidae</taxon>
        <taxon>Phlebotomus</taxon>
        <taxon>Phlebotomus</taxon>
    </lineage>
</organism>
<keyword evidence="4" id="KW-1185">Reference proteome</keyword>
<evidence type="ECO:0000313" key="3">
    <source>
        <dbReference type="EnsemblMetazoa" id="PPAI004104-PA"/>
    </source>
</evidence>
<name>A0A1B0D8Z2_PHLPP</name>
<reference evidence="3" key="1">
    <citation type="submission" date="2022-08" db="UniProtKB">
        <authorList>
            <consortium name="EnsemblMetazoa"/>
        </authorList>
    </citation>
    <scope>IDENTIFICATION</scope>
    <source>
        <strain evidence="3">Israel</strain>
    </source>
</reference>
<keyword evidence="1" id="KW-0285">Flavoprotein</keyword>
<dbReference type="Pfam" id="PF00441">
    <property type="entry name" value="Acyl-CoA_dh_1"/>
    <property type="match status" value="1"/>
</dbReference>
<proteinExistence type="predicted"/>
<dbReference type="PROSITE" id="PS00073">
    <property type="entry name" value="ACYL_COA_DH_2"/>
    <property type="match status" value="1"/>
</dbReference>
<dbReference type="Proteomes" id="UP000092462">
    <property type="component" value="Unassembled WGS sequence"/>
</dbReference>
<sequence length="98" mass="10898">MGLRLEAAQLLTRRAAFVYSQSRGKTTKFSSMAKLAASECATFNSHNCVQILGGMGYVMDLPAERLYRDARITEIYGGVTDIQKQIVADQVIKECNFE</sequence>
<evidence type="ECO:0000256" key="1">
    <source>
        <dbReference type="ARBA" id="ARBA00022630"/>
    </source>
</evidence>
<dbReference type="GO" id="GO:0003995">
    <property type="term" value="F:acyl-CoA dehydrogenase activity"/>
    <property type="evidence" value="ECO:0007669"/>
    <property type="project" value="InterPro"/>
</dbReference>
<protein>
    <recommendedName>
        <fullName evidence="2">Acyl-CoA dehydrogenase/oxidase C-terminal domain-containing protein</fullName>
    </recommendedName>
</protein>
<dbReference type="GO" id="GO:0033539">
    <property type="term" value="P:fatty acid beta-oxidation using acyl-CoA dehydrogenase"/>
    <property type="evidence" value="ECO:0007669"/>
    <property type="project" value="TreeGrafter"/>
</dbReference>
<dbReference type="PANTHER" id="PTHR43884:SF26">
    <property type="entry name" value="MEDIUM-CHAIN SPECIFIC ACYL-COA DEHYDROGENASE, MITOCHONDRIAL-LIKE PROTEIN-RELATED"/>
    <property type="match status" value="1"/>
</dbReference>
<dbReference type="InterPro" id="IPR006089">
    <property type="entry name" value="Acyl-CoA_DH_CS"/>
</dbReference>
<accession>A0A1B0D8Z2</accession>